<reference evidence="8 9" key="1">
    <citation type="submission" date="2019-03" db="EMBL/GenBank/DDBJ databases">
        <title>Comparative insights into the high quality Complete genome sequence of highly metal resistant Cupriavidus metallidurans strain BS1 isolated from a gold-copper mine.</title>
        <authorList>
            <person name="Mazhar H.S."/>
            <person name="Rensing C."/>
        </authorList>
    </citation>
    <scope>NUCLEOTIDE SEQUENCE [LARGE SCALE GENOMIC DNA]</scope>
    <source>
        <strain evidence="8 9">BS1</strain>
    </source>
</reference>
<dbReference type="GO" id="GO:0004766">
    <property type="term" value="F:spermidine synthase activity"/>
    <property type="evidence" value="ECO:0007669"/>
    <property type="project" value="UniProtKB-UniRule"/>
</dbReference>
<evidence type="ECO:0000313" key="8">
    <source>
        <dbReference type="EMBL" id="QBP11047.1"/>
    </source>
</evidence>
<dbReference type="PANTHER" id="PTHR43317">
    <property type="entry name" value="THERMOSPERMINE SYNTHASE ACAULIS5"/>
    <property type="match status" value="1"/>
</dbReference>
<accession>A0A2L0XA42</accession>
<dbReference type="InterPro" id="IPR001045">
    <property type="entry name" value="Spermi_synthase"/>
</dbReference>
<feature type="binding site" evidence="7">
    <location>
        <position position="113"/>
    </location>
    <ligand>
        <name>spermidine</name>
        <dbReference type="ChEBI" id="CHEBI:57834"/>
    </ligand>
</feature>
<dbReference type="GO" id="GO:0008295">
    <property type="term" value="P:spermidine biosynthetic process"/>
    <property type="evidence" value="ECO:0007669"/>
    <property type="project" value="UniProtKB-UniRule"/>
</dbReference>
<keyword evidence="4 7" id="KW-0745">Spermidine biosynthesis</keyword>
<comment type="caution">
    <text evidence="7">Lacks conserved residue(s) required for the propagation of feature annotation.</text>
</comment>
<comment type="catalytic activity">
    <reaction evidence="7">
        <text>S-adenosyl 3-(methylsulfanyl)propylamine + putrescine = S-methyl-5'-thioadenosine + spermidine + H(+)</text>
        <dbReference type="Rhea" id="RHEA:12721"/>
        <dbReference type="ChEBI" id="CHEBI:15378"/>
        <dbReference type="ChEBI" id="CHEBI:17509"/>
        <dbReference type="ChEBI" id="CHEBI:57443"/>
        <dbReference type="ChEBI" id="CHEBI:57834"/>
        <dbReference type="ChEBI" id="CHEBI:326268"/>
        <dbReference type="EC" id="2.5.1.16"/>
    </reaction>
</comment>
<comment type="function">
    <text evidence="7">Catalyzes the irreversible transfer of a propylamine group from the amino donor S-adenosylmethioninamine (decarboxy-AdoMet) to putrescine (1,4-diaminobutane) to yield spermidine.</text>
</comment>
<evidence type="ECO:0000256" key="6">
    <source>
        <dbReference type="ARBA" id="ARBA00048874"/>
    </source>
</evidence>
<feature type="binding site" evidence="7">
    <location>
        <position position="58"/>
    </location>
    <ligand>
        <name>S-methyl-5'-thioadenosine</name>
        <dbReference type="ChEBI" id="CHEBI:17509"/>
    </ligand>
</feature>
<gene>
    <name evidence="7" type="primary">speE</name>
    <name evidence="8" type="ORF">DDF84_015405</name>
</gene>
<dbReference type="HAMAP" id="MF_00198">
    <property type="entry name" value="Spermidine_synth"/>
    <property type="match status" value="1"/>
</dbReference>
<evidence type="ECO:0000256" key="3">
    <source>
        <dbReference type="ARBA" id="ARBA00022679"/>
    </source>
</evidence>
<evidence type="ECO:0000256" key="4">
    <source>
        <dbReference type="ARBA" id="ARBA00023066"/>
    </source>
</evidence>
<dbReference type="AlphaFoldDB" id="A0A2L0XA42"/>
<dbReference type="InterPro" id="IPR037163">
    <property type="entry name" value="Spermidine_synt_N_sf"/>
</dbReference>
<dbReference type="InterPro" id="IPR035246">
    <property type="entry name" value="Spermidine_synt_N"/>
</dbReference>
<dbReference type="EMBL" id="CP037900">
    <property type="protein sequence ID" value="QBP11047.1"/>
    <property type="molecule type" value="Genomic_DNA"/>
</dbReference>
<comment type="catalytic activity">
    <reaction evidence="6">
        <text>S-adenosyl 3-(methylsulfanyl)propylamine + spermidine = thermospermine + S-methyl-5'-thioadenosine + H(+)</text>
        <dbReference type="Rhea" id="RHEA:30515"/>
        <dbReference type="ChEBI" id="CHEBI:15378"/>
        <dbReference type="ChEBI" id="CHEBI:17509"/>
        <dbReference type="ChEBI" id="CHEBI:57443"/>
        <dbReference type="ChEBI" id="CHEBI:57834"/>
        <dbReference type="ChEBI" id="CHEBI:59903"/>
        <dbReference type="EC" id="2.5.1.79"/>
    </reaction>
</comment>
<dbReference type="Gene3D" id="3.40.50.150">
    <property type="entry name" value="Vaccinia Virus protein VP39"/>
    <property type="match status" value="1"/>
</dbReference>
<feature type="binding site" evidence="7">
    <location>
        <position position="89"/>
    </location>
    <ligand>
        <name>spermidine</name>
        <dbReference type="ChEBI" id="CHEBI:57834"/>
    </ligand>
</feature>
<dbReference type="PROSITE" id="PS01330">
    <property type="entry name" value="PABS_1"/>
    <property type="match status" value="1"/>
</dbReference>
<sequence>MREPDGGKTAILAEAGGIPGTDPALRRGTQAWTEWLIPGVGTTLGEITLLAAACSPYQQIEIGESAHFGRIFRLDGRVMSTEADAWIQHELMVAPMAATHGAPRSALVVGGGDGGSAFELLRIPTMREVVVAELDGEVVRLAREWLRGIHQGALDEPGDPRLSLAIGEGLGLMEAFARAGRQFDLIVYDLTEADDGSPAAALFSPHGLQTARRCLAPGGAMSLHLGPPLHRPETARRLLARLRHVFRHVAPLTTFVPAYGALWGIALASDALDIAAQPADKIAARLQQWQLEHKLRAYHAYLHPALFVHPRHVQAIFDSGSRPA</sequence>
<dbReference type="OrthoDB" id="9793120at2"/>
<feature type="binding site" evidence="7">
    <location>
        <position position="198"/>
    </location>
    <ligand>
        <name>S-methyl-5'-thioadenosine</name>
        <dbReference type="ChEBI" id="CHEBI:17509"/>
    </ligand>
</feature>
<comment type="pathway">
    <text evidence="7">Amine and polyamine biosynthesis; spermidine biosynthesis; spermidine from putrescine: step 1/1.</text>
</comment>
<comment type="subunit">
    <text evidence="7">Homodimer or homotetramer.</text>
</comment>
<dbReference type="Gene3D" id="2.30.140.10">
    <property type="entry name" value="Spermidine synthase, tetramerisation domain"/>
    <property type="match status" value="1"/>
</dbReference>
<dbReference type="PANTHER" id="PTHR43317:SF3">
    <property type="entry name" value="BLR2883 PROTEIN"/>
    <property type="match status" value="1"/>
</dbReference>
<dbReference type="SUPFAM" id="SSF53335">
    <property type="entry name" value="S-adenosyl-L-methionine-dependent methyltransferases"/>
    <property type="match status" value="1"/>
</dbReference>
<protein>
    <recommendedName>
        <fullName evidence="7">Polyamine aminopropyltransferase</fullName>
    </recommendedName>
    <alternativeName>
        <fullName evidence="7">Putrescine aminopropyltransferase</fullName>
        <shortName evidence="7">PAPT</shortName>
    </alternativeName>
    <alternativeName>
        <fullName evidence="7">Spermidine synthase</fullName>
        <shortName evidence="7">SPDS</shortName>
        <shortName evidence="7">SPDSY</shortName>
        <ecNumber evidence="7">2.5.1.16</ecNumber>
    </alternativeName>
</protein>
<dbReference type="PROSITE" id="PS51006">
    <property type="entry name" value="PABS_2"/>
    <property type="match status" value="1"/>
</dbReference>
<dbReference type="Pfam" id="PF17284">
    <property type="entry name" value="Spermine_synt_N"/>
    <property type="match status" value="1"/>
</dbReference>
<evidence type="ECO:0000256" key="7">
    <source>
        <dbReference type="HAMAP-Rule" id="MF_00198"/>
    </source>
</evidence>
<evidence type="ECO:0000313" key="9">
    <source>
        <dbReference type="Proteomes" id="UP000253772"/>
    </source>
</evidence>
<organism evidence="8 9">
    <name type="scientific">Cupriavidus metallidurans</name>
    <dbReference type="NCBI Taxonomy" id="119219"/>
    <lineage>
        <taxon>Bacteria</taxon>
        <taxon>Pseudomonadati</taxon>
        <taxon>Pseudomonadota</taxon>
        <taxon>Betaproteobacteria</taxon>
        <taxon>Burkholderiales</taxon>
        <taxon>Burkholderiaceae</taxon>
        <taxon>Cupriavidus</taxon>
    </lineage>
</organism>
<feature type="binding site" evidence="7">
    <location>
        <begin position="168"/>
        <end position="169"/>
    </location>
    <ligand>
        <name>S-methyl-5'-thioadenosine</name>
        <dbReference type="ChEBI" id="CHEBI:17509"/>
    </ligand>
</feature>
<name>A0A2L0XA42_9BURK</name>
<comment type="similarity">
    <text evidence="1 7">Belongs to the spermidine/spermine synthase family.</text>
</comment>
<dbReference type="Proteomes" id="UP000253772">
    <property type="component" value="Chromosome c1"/>
</dbReference>
<evidence type="ECO:0000256" key="5">
    <source>
        <dbReference type="ARBA" id="ARBA00023115"/>
    </source>
</evidence>
<keyword evidence="2" id="KW-0963">Cytoplasm</keyword>
<dbReference type="InterPro" id="IPR030374">
    <property type="entry name" value="PABS"/>
</dbReference>
<keyword evidence="3 7" id="KW-0808">Transferase</keyword>
<feature type="binding site" evidence="7">
    <location>
        <position position="133"/>
    </location>
    <ligand>
        <name>S-methyl-5'-thioadenosine</name>
        <dbReference type="ChEBI" id="CHEBI:17509"/>
    </ligand>
</feature>
<dbReference type="EC" id="2.5.1.16" evidence="7"/>
<dbReference type="GO" id="GO:0010487">
    <property type="term" value="F:thermospermine synthase activity"/>
    <property type="evidence" value="ECO:0007669"/>
    <property type="project" value="UniProtKB-EC"/>
</dbReference>
<feature type="active site" description="Proton acceptor" evidence="7">
    <location>
        <position position="189"/>
    </location>
</feature>
<dbReference type="InterPro" id="IPR030373">
    <property type="entry name" value="PABS_CS"/>
</dbReference>
<evidence type="ECO:0000256" key="1">
    <source>
        <dbReference type="ARBA" id="ARBA00007867"/>
    </source>
</evidence>
<evidence type="ECO:0000256" key="2">
    <source>
        <dbReference type="ARBA" id="ARBA00022490"/>
    </source>
</evidence>
<dbReference type="Pfam" id="PF01564">
    <property type="entry name" value="Spermine_synth"/>
    <property type="match status" value="1"/>
</dbReference>
<dbReference type="InterPro" id="IPR029063">
    <property type="entry name" value="SAM-dependent_MTases_sf"/>
</dbReference>
<dbReference type="UniPathway" id="UPA00248">
    <property type="reaction ID" value="UER00314"/>
</dbReference>
<keyword evidence="5 7" id="KW-0620">Polyamine biosynthesis</keyword>
<proteinExistence type="inferred from homology"/>